<proteinExistence type="predicted"/>
<keyword evidence="3" id="KW-1185">Reference proteome</keyword>
<reference evidence="3" key="2">
    <citation type="journal article" date="2023" name="MicrobiologyOpen">
        <title>Genomics of the tumorigenes clade of the family Rhizobiaceae and description of Rhizobium rhododendri sp. nov.</title>
        <authorList>
            <person name="Kuzmanovic N."/>
            <person name="diCenzo G.C."/>
            <person name="Bunk B."/>
            <person name="Sproeer C."/>
            <person name="Fruehling A."/>
            <person name="Neumann-Schaal M."/>
            <person name="Overmann J."/>
            <person name="Smalla K."/>
        </authorList>
    </citation>
    <scope>NUCLEOTIDE SEQUENCE [LARGE SCALE GENOMIC DNA]</scope>
    <source>
        <strain evidence="3">1078</strain>
        <plasmid evidence="3">unnamed2</plasmid>
    </source>
</reference>
<dbReference type="RefSeq" id="WP_133255610.1">
    <property type="nucleotide sequence ID" value="NZ_CP117259.1"/>
</dbReference>
<dbReference type="AlphaFoldDB" id="A0AAF1KBA0"/>
<name>A0AAF1KBA0_9HYPH</name>
<gene>
    <name evidence="2" type="ORF">PR017_26615</name>
</gene>
<sequence length="99" mass="11096">MAGEHLDDRRPRRPASTARKASAGVTANHHDLDSGSCRLRRRQKIVRAAFAKNPENQKKNSKNDVSEKMNLEYVKFLLRRCVDTSIGHTKQEAPAVADA</sequence>
<dbReference type="KEGG" id="rtu:PR017_26615"/>
<dbReference type="EMBL" id="CP117259">
    <property type="protein sequence ID" value="WFR98954.1"/>
    <property type="molecule type" value="Genomic_DNA"/>
</dbReference>
<protein>
    <submittedName>
        <fullName evidence="2">Uncharacterized protein</fullName>
    </submittedName>
</protein>
<accession>A0AAF1KBA0</accession>
<dbReference type="Proteomes" id="UP000249499">
    <property type="component" value="Plasmid unnamed2"/>
</dbReference>
<feature type="compositionally biased region" description="Basic and acidic residues" evidence="1">
    <location>
        <begin position="1"/>
        <end position="10"/>
    </location>
</feature>
<geneLocation type="plasmid" evidence="2 3">
    <name>unnamed2</name>
</geneLocation>
<keyword evidence="2" id="KW-0614">Plasmid</keyword>
<organism evidence="2 3">
    <name type="scientific">Rhizobium tumorigenes</name>
    <dbReference type="NCBI Taxonomy" id="2041385"/>
    <lineage>
        <taxon>Bacteria</taxon>
        <taxon>Pseudomonadati</taxon>
        <taxon>Pseudomonadota</taxon>
        <taxon>Alphaproteobacteria</taxon>
        <taxon>Hyphomicrobiales</taxon>
        <taxon>Rhizobiaceae</taxon>
        <taxon>Rhizobium/Agrobacterium group</taxon>
        <taxon>Rhizobium</taxon>
    </lineage>
</organism>
<reference evidence="2 3" key="1">
    <citation type="journal article" date="2018" name="Sci. Rep.">
        <title>Rhizobium tumorigenes sp. nov., a novel plant tumorigenic bacterium isolated from cane gall tumors on thornless blackberry.</title>
        <authorList>
            <person name="Kuzmanovi N."/>
            <person name="Smalla K."/>
            <person name="Gronow S."/>
            <person name="PuBawska J."/>
        </authorList>
    </citation>
    <scope>NUCLEOTIDE SEQUENCE [LARGE SCALE GENOMIC DNA]</scope>
    <source>
        <strain evidence="2 3">1078</strain>
    </source>
</reference>
<feature type="region of interest" description="Disordered" evidence="1">
    <location>
        <begin position="1"/>
        <end position="38"/>
    </location>
</feature>
<evidence type="ECO:0000256" key="1">
    <source>
        <dbReference type="SAM" id="MobiDB-lite"/>
    </source>
</evidence>
<evidence type="ECO:0000313" key="2">
    <source>
        <dbReference type="EMBL" id="WFR98954.1"/>
    </source>
</evidence>
<evidence type="ECO:0000313" key="3">
    <source>
        <dbReference type="Proteomes" id="UP000249499"/>
    </source>
</evidence>